<gene>
    <name evidence="2" type="ORF">NIES23_39540</name>
</gene>
<proteinExistence type="predicted"/>
<evidence type="ECO:0000313" key="2">
    <source>
        <dbReference type="EMBL" id="BAY71140.1"/>
    </source>
</evidence>
<protein>
    <submittedName>
        <fullName evidence="2">Uncharacterized protein</fullName>
    </submittedName>
</protein>
<reference evidence="2 3" key="1">
    <citation type="submission" date="2017-06" db="EMBL/GenBank/DDBJ databases">
        <title>Genome sequencing of cyanobaciteial culture collection at National Institute for Environmental Studies (NIES).</title>
        <authorList>
            <person name="Hirose Y."/>
            <person name="Shimura Y."/>
            <person name="Fujisawa T."/>
            <person name="Nakamura Y."/>
            <person name="Kawachi M."/>
        </authorList>
    </citation>
    <scope>NUCLEOTIDE SEQUENCE [LARGE SCALE GENOMIC DNA]</scope>
    <source>
        <strain evidence="2 3">NIES-23</strain>
    </source>
</reference>
<accession>A0A1Z4KQ96</accession>
<dbReference type="Proteomes" id="UP000217507">
    <property type="component" value="Chromosome"/>
</dbReference>
<evidence type="ECO:0000256" key="1">
    <source>
        <dbReference type="SAM" id="MobiDB-lite"/>
    </source>
</evidence>
<feature type="region of interest" description="Disordered" evidence="1">
    <location>
        <begin position="1"/>
        <end position="57"/>
    </location>
</feature>
<evidence type="ECO:0000313" key="3">
    <source>
        <dbReference type="Proteomes" id="UP000217507"/>
    </source>
</evidence>
<feature type="compositionally biased region" description="Basic and acidic residues" evidence="1">
    <location>
        <begin position="38"/>
        <end position="49"/>
    </location>
</feature>
<name>A0A1Z4KQ96_ANAVA</name>
<dbReference type="EMBL" id="AP018216">
    <property type="protein sequence ID" value="BAY71140.1"/>
    <property type="molecule type" value="Genomic_DNA"/>
</dbReference>
<feature type="compositionally biased region" description="Basic and acidic residues" evidence="1">
    <location>
        <begin position="1"/>
        <end position="19"/>
    </location>
</feature>
<organism evidence="2 3">
    <name type="scientific">Trichormus variabilis NIES-23</name>
    <dbReference type="NCBI Taxonomy" id="1973479"/>
    <lineage>
        <taxon>Bacteria</taxon>
        <taxon>Bacillati</taxon>
        <taxon>Cyanobacteriota</taxon>
        <taxon>Cyanophyceae</taxon>
        <taxon>Nostocales</taxon>
        <taxon>Nostocaceae</taxon>
        <taxon>Trichormus</taxon>
    </lineage>
</organism>
<dbReference type="AlphaFoldDB" id="A0A1Z4KQ96"/>
<sequence>MRLKRWESPRKEGRNDKGRGGSARKRQLKKQRQMLRQKLKEANKPDKKKNNQSGEDQQIFPIFLSTSPFFQVKILSQKPKYHAI</sequence>
<feature type="compositionally biased region" description="Basic residues" evidence="1">
    <location>
        <begin position="22"/>
        <end position="37"/>
    </location>
</feature>